<reference evidence="13" key="1">
    <citation type="journal article" date="2020" name="Stud. Mycol.">
        <title>101 Dothideomycetes genomes: a test case for predicting lifestyles and emergence of pathogens.</title>
        <authorList>
            <person name="Haridas S."/>
            <person name="Albert R."/>
            <person name="Binder M."/>
            <person name="Bloem J."/>
            <person name="Labutti K."/>
            <person name="Salamov A."/>
            <person name="Andreopoulos B."/>
            <person name="Baker S."/>
            <person name="Barry K."/>
            <person name="Bills G."/>
            <person name="Bluhm B."/>
            <person name="Cannon C."/>
            <person name="Castanera R."/>
            <person name="Culley D."/>
            <person name="Daum C."/>
            <person name="Ezra D."/>
            <person name="Gonzalez J."/>
            <person name="Henrissat B."/>
            <person name="Kuo A."/>
            <person name="Liang C."/>
            <person name="Lipzen A."/>
            <person name="Lutzoni F."/>
            <person name="Magnuson J."/>
            <person name="Mondo S."/>
            <person name="Nolan M."/>
            <person name="Ohm R."/>
            <person name="Pangilinan J."/>
            <person name="Park H.-J."/>
            <person name="Ramirez L."/>
            <person name="Alfaro M."/>
            <person name="Sun H."/>
            <person name="Tritt A."/>
            <person name="Yoshinaga Y."/>
            <person name="Zwiers L.-H."/>
            <person name="Turgeon B."/>
            <person name="Goodwin S."/>
            <person name="Spatafora J."/>
            <person name="Crous P."/>
            <person name="Grigoriev I."/>
        </authorList>
    </citation>
    <scope>NUCLEOTIDE SEQUENCE</scope>
    <source>
        <strain evidence="13">CBS 115976</strain>
    </source>
</reference>
<keyword evidence="14" id="KW-1185">Reference proteome</keyword>
<feature type="region of interest" description="Disordered" evidence="11">
    <location>
        <begin position="1"/>
        <end position="233"/>
    </location>
</feature>
<evidence type="ECO:0000256" key="3">
    <source>
        <dbReference type="ARBA" id="ARBA00022468"/>
    </source>
</evidence>
<evidence type="ECO:0000259" key="12">
    <source>
        <dbReference type="PROSITE" id="PS50086"/>
    </source>
</evidence>
<evidence type="ECO:0000313" key="13">
    <source>
        <dbReference type="EMBL" id="KAF2668841.1"/>
    </source>
</evidence>
<dbReference type="Gene3D" id="1.10.8.270">
    <property type="entry name" value="putative rabgap domain of human tbc1 domain family member 14 like domains"/>
    <property type="match status" value="1"/>
</dbReference>
<feature type="region of interest" description="Disordered" evidence="11">
    <location>
        <begin position="250"/>
        <end position="289"/>
    </location>
</feature>
<keyword evidence="2" id="KW-0813">Transport</keyword>
<evidence type="ECO:0000256" key="8">
    <source>
        <dbReference type="ARBA" id="ARBA00061661"/>
    </source>
</evidence>
<keyword evidence="5" id="KW-0931">ER-Golgi transport</keyword>
<dbReference type="FunFam" id="1.10.10.750:FF:000003">
    <property type="entry name" value="GTPase activating protein (Evi5)"/>
    <property type="match status" value="1"/>
</dbReference>
<evidence type="ECO:0000256" key="4">
    <source>
        <dbReference type="ARBA" id="ARBA00022490"/>
    </source>
</evidence>
<comment type="similarity">
    <text evidence="8">Belongs to the GYP5 family.</text>
</comment>
<evidence type="ECO:0000256" key="11">
    <source>
        <dbReference type="SAM" id="MobiDB-lite"/>
    </source>
</evidence>
<comment type="subcellular location">
    <subcellularLocation>
        <location evidence="1">Cytoplasm</location>
    </subcellularLocation>
</comment>
<dbReference type="GO" id="GO:0005737">
    <property type="term" value="C:cytoplasm"/>
    <property type="evidence" value="ECO:0007669"/>
    <property type="project" value="UniProtKB-SubCell"/>
</dbReference>
<dbReference type="FunFam" id="1.10.472.80:FF:000044">
    <property type="entry name" value="GTPase-activating protein GYP5"/>
    <property type="match status" value="1"/>
</dbReference>
<evidence type="ECO:0000256" key="7">
    <source>
        <dbReference type="ARBA" id="ARBA00023054"/>
    </source>
</evidence>
<dbReference type="PROSITE" id="PS50086">
    <property type="entry name" value="TBC_RABGAP"/>
    <property type="match status" value="1"/>
</dbReference>
<feature type="compositionally biased region" description="Polar residues" evidence="11">
    <location>
        <begin position="1"/>
        <end position="14"/>
    </location>
</feature>
<dbReference type="Proteomes" id="UP000799302">
    <property type="component" value="Unassembled WGS sequence"/>
</dbReference>
<proteinExistence type="inferred from homology"/>
<dbReference type="PANTHER" id="PTHR47219">
    <property type="entry name" value="RAB GTPASE-ACTIVATING PROTEIN 1-LIKE"/>
    <property type="match status" value="1"/>
</dbReference>
<dbReference type="GO" id="GO:0016192">
    <property type="term" value="P:vesicle-mediated transport"/>
    <property type="evidence" value="ECO:0007669"/>
    <property type="project" value="UniProtKB-KW"/>
</dbReference>
<dbReference type="PANTHER" id="PTHR47219:SF9">
    <property type="entry name" value="GTPASE ACTIVATING PROTEIN AND CENTROSOME-ASSOCIATED, ISOFORM B"/>
    <property type="match status" value="1"/>
</dbReference>
<dbReference type="SUPFAM" id="SSF47923">
    <property type="entry name" value="Ypt/Rab-GAP domain of gyp1p"/>
    <property type="match status" value="2"/>
</dbReference>
<feature type="compositionally biased region" description="Polar residues" evidence="11">
    <location>
        <begin position="267"/>
        <end position="289"/>
    </location>
</feature>
<name>A0A6A6UB70_9PEZI</name>
<keyword evidence="6" id="KW-0653">Protein transport</keyword>
<keyword evidence="3" id="KW-0343">GTPase activation</keyword>
<evidence type="ECO:0000256" key="6">
    <source>
        <dbReference type="ARBA" id="ARBA00022927"/>
    </source>
</evidence>
<evidence type="ECO:0000256" key="9">
    <source>
        <dbReference type="ARBA" id="ARBA00072088"/>
    </source>
</evidence>
<sequence>MATVEQNPPTTPSKATHDKSDEERDAFEDNTDITPKPRARSPAATRSLTERRPSSASSTSKDMKSIESTSTTVEEDKENTTRDDTIKKPLPLPRRTVVPKTENMDEVNLADDNTRSTSPSKLNNAVSEPKSTPVHLARTPSQDSQPHRYSDTSLKSPDKPPLAPSISDKAANMVSGRFKSPFSFFTRNQTEKKPSTVTSPISDRPHSMNGPRFDRANSTDGQDRNSQASLRDRFKAVRMREEAGIASVGEELVPDTPVSPALDDQVESPSANRRKSSSTIASVNPTINPNLAPGTAAGIAEGPRDDGNAVDWDLWQAVVTEGPAAVARTSSEELSHAIAAGIPQAIRGVIWQVLANSKNEEMEKFYFELVARGTEKERALNGHADTNGHTNGKESIASSASSILSEKSGAANGLSNSPPPSVEGYTNPQTPKPKSAKEEVAHIQSLEKVIKRDLGGRTSYSKYLMSSGLQDGLFGICKAYALYDEEVGYAQGMNFIAMPLLFNMREEEAFCLFVRLMSKYGLRDLFTQDMPGLHLQIYQFERLLEDFEPALYCHLNRRGVTPNLYATQWFLTLFAYRFPLQLVQRIYDLILSGSLELAILKFGLVLMQKNKAELLAMRDMSALSQFLKEKLFDAYIDRTPSSSSILESGFFGSTGGVDKEVYRADLMVQDAVALPVTEEMLRGYATEWEEKTRTERERETELEGLRSQCANLSVKVRRLEERVEKNDQEHVTVASELVRTKVDNETLLDENESLKGQVEELKAVVARQTEEVENRLRGEMDEVMKRNSEVHNANRAIEEEKSEMERDLVETKMKHAQINSEHEALKQRWNSIIQMMK</sequence>
<feature type="region of interest" description="Disordered" evidence="11">
    <location>
        <begin position="381"/>
        <end position="438"/>
    </location>
</feature>
<feature type="compositionally biased region" description="Low complexity" evidence="11">
    <location>
        <begin position="393"/>
        <end position="408"/>
    </location>
</feature>
<keyword evidence="4" id="KW-0963">Cytoplasm</keyword>
<dbReference type="EMBL" id="MU004236">
    <property type="protein sequence ID" value="KAF2668841.1"/>
    <property type="molecule type" value="Genomic_DNA"/>
</dbReference>
<dbReference type="SMART" id="SM00164">
    <property type="entry name" value="TBC"/>
    <property type="match status" value="1"/>
</dbReference>
<feature type="domain" description="Rab-GAP TBC" evidence="12">
    <location>
        <begin position="341"/>
        <end position="594"/>
    </location>
</feature>
<dbReference type="GO" id="GO:0005096">
    <property type="term" value="F:GTPase activator activity"/>
    <property type="evidence" value="ECO:0007669"/>
    <property type="project" value="UniProtKB-KW"/>
</dbReference>
<evidence type="ECO:0000256" key="2">
    <source>
        <dbReference type="ARBA" id="ARBA00022448"/>
    </source>
</evidence>
<organism evidence="13 14">
    <name type="scientific">Microthyrium microscopicum</name>
    <dbReference type="NCBI Taxonomy" id="703497"/>
    <lineage>
        <taxon>Eukaryota</taxon>
        <taxon>Fungi</taxon>
        <taxon>Dikarya</taxon>
        <taxon>Ascomycota</taxon>
        <taxon>Pezizomycotina</taxon>
        <taxon>Dothideomycetes</taxon>
        <taxon>Dothideomycetes incertae sedis</taxon>
        <taxon>Microthyriales</taxon>
        <taxon>Microthyriaceae</taxon>
        <taxon>Microthyrium</taxon>
    </lineage>
</organism>
<gene>
    <name evidence="13" type="ORF">BT63DRAFT_286853</name>
</gene>
<dbReference type="Gene3D" id="1.10.472.80">
    <property type="entry name" value="Ypt/Rab-GAP domain of gyp1p, domain 3"/>
    <property type="match status" value="1"/>
</dbReference>
<feature type="compositionally biased region" description="Basic and acidic residues" evidence="11">
    <location>
        <begin position="78"/>
        <end position="87"/>
    </location>
</feature>
<dbReference type="InterPro" id="IPR000195">
    <property type="entry name" value="Rab-GAP-TBC_dom"/>
</dbReference>
<feature type="compositionally biased region" description="Polar residues" evidence="11">
    <location>
        <begin position="115"/>
        <end position="130"/>
    </location>
</feature>
<dbReference type="Pfam" id="PF23436">
    <property type="entry name" value="RabGap-TBC_2"/>
    <property type="match status" value="1"/>
</dbReference>
<evidence type="ECO:0000256" key="5">
    <source>
        <dbReference type="ARBA" id="ARBA00022892"/>
    </source>
</evidence>
<dbReference type="InterPro" id="IPR035969">
    <property type="entry name" value="Rab-GAP_TBC_sf"/>
</dbReference>
<evidence type="ECO:0000256" key="10">
    <source>
        <dbReference type="SAM" id="Coils"/>
    </source>
</evidence>
<evidence type="ECO:0000256" key="1">
    <source>
        <dbReference type="ARBA" id="ARBA00004496"/>
    </source>
</evidence>
<protein>
    <recommendedName>
        <fullName evidence="9">GTPase-activating protein GYP5</fullName>
    </recommendedName>
</protein>
<feature type="compositionally biased region" description="Basic and acidic residues" evidence="11">
    <location>
        <begin position="212"/>
        <end position="223"/>
    </location>
</feature>
<dbReference type="Gene3D" id="1.10.10.750">
    <property type="entry name" value="Ypt/Rab-GAP domain of gyp1p, domain 1"/>
    <property type="match status" value="1"/>
</dbReference>
<accession>A0A6A6UB70</accession>
<dbReference type="InterPro" id="IPR050302">
    <property type="entry name" value="Rab_GAP_TBC_domain"/>
</dbReference>
<dbReference type="AlphaFoldDB" id="A0A6A6UB70"/>
<dbReference type="GO" id="GO:0015031">
    <property type="term" value="P:protein transport"/>
    <property type="evidence" value="ECO:0007669"/>
    <property type="project" value="UniProtKB-KW"/>
</dbReference>
<dbReference type="GO" id="GO:0031267">
    <property type="term" value="F:small GTPase binding"/>
    <property type="evidence" value="ECO:0007669"/>
    <property type="project" value="TreeGrafter"/>
</dbReference>
<evidence type="ECO:0000313" key="14">
    <source>
        <dbReference type="Proteomes" id="UP000799302"/>
    </source>
</evidence>
<keyword evidence="7 10" id="KW-0175">Coiled coil</keyword>
<dbReference type="OrthoDB" id="295078at2759"/>
<feature type="coiled-coil region" evidence="10">
    <location>
        <begin position="702"/>
        <end position="828"/>
    </location>
</feature>